<comment type="function">
    <text evidence="1">Decapping enzyme for NAD-capped RNAs: specifically hydrolyzes the nicotinamide adenine dinucleotide (NAD) cap from a subset of RNAs by removing the entire NAD moiety from the 5'-end of an NAD-capped RNA.</text>
</comment>
<comment type="cofactor">
    <cofactor evidence="1">
        <name>a divalent metal cation</name>
        <dbReference type="ChEBI" id="CHEBI:60240"/>
    </cofactor>
</comment>
<dbReference type="GO" id="GO:0110155">
    <property type="term" value="P:NAD-cap decapping"/>
    <property type="evidence" value="ECO:0007669"/>
    <property type="project" value="TreeGrafter"/>
</dbReference>
<dbReference type="GO" id="GO:0000956">
    <property type="term" value="P:nuclear-transcribed mRNA catabolic process"/>
    <property type="evidence" value="ECO:0007669"/>
    <property type="project" value="TreeGrafter"/>
</dbReference>
<comment type="subcellular location">
    <subcellularLocation>
        <location evidence="1">Nucleus</location>
    </subcellularLocation>
</comment>
<reference evidence="3" key="1">
    <citation type="submission" date="2016-11" db="UniProtKB">
        <authorList>
            <consortium name="WormBaseParasite"/>
        </authorList>
    </citation>
    <scope>IDENTIFICATION</scope>
</reference>
<evidence type="ECO:0000313" key="3">
    <source>
        <dbReference type="WBParaSite" id="Csp11.Scaffold629.g11843.t1"/>
    </source>
</evidence>
<accession>A0A1I7TU94</accession>
<keyword evidence="1" id="KW-0539">Nucleus</keyword>
<name>A0A1I7TU94_9PELO</name>
<keyword evidence="1" id="KW-0479">Metal-binding</keyword>
<dbReference type="GO" id="GO:0005634">
    <property type="term" value="C:nucleus"/>
    <property type="evidence" value="ECO:0007669"/>
    <property type="project" value="UniProtKB-SubCell"/>
</dbReference>
<dbReference type="GO" id="GO:0003723">
    <property type="term" value="F:RNA binding"/>
    <property type="evidence" value="ECO:0007669"/>
    <property type="project" value="UniProtKB-KW"/>
</dbReference>
<sequence length="260" mass="30258">MPFLPLENKDFEEKTPQSSLQFLVSFIEKKEEKPKIITNDWTLTTIACGGAVDINVFRKSDLIFLWMTEEKNEEKENENILKTFFTERTETKRTVFKAKVPIGRDYCSVLYSGEADPVDDKNQTYSFRVTSSATSTFDFWDKKSSNFFWKAVFGMTPMVVIGTRTGEKEKDPKTRPPLNYPELSVYKLEKLPRDSIPGKANEYSLRPRSTFVSWSLVDGEARIQNFMKMVKDTVEGDSFVLRRNEGAEEWKKEEAVEWVW</sequence>
<dbReference type="WBParaSite" id="Csp11.Scaffold629.g11843.t1">
    <property type="protein sequence ID" value="Csp11.Scaffold629.g11843.t1"/>
    <property type="gene ID" value="Csp11.Scaffold629.g11843"/>
</dbReference>
<keyword evidence="1" id="KW-0540">Nuclease</keyword>
<dbReference type="GO" id="GO:0000166">
    <property type="term" value="F:nucleotide binding"/>
    <property type="evidence" value="ECO:0007669"/>
    <property type="project" value="UniProtKB-KW"/>
</dbReference>
<dbReference type="STRING" id="1561998.A0A1I7TU94"/>
<evidence type="ECO:0000313" key="2">
    <source>
        <dbReference type="Proteomes" id="UP000095282"/>
    </source>
</evidence>
<protein>
    <recommendedName>
        <fullName evidence="1">Decapping nuclease</fullName>
        <ecNumber evidence="1">3.6.1.-</ecNumber>
    </recommendedName>
</protein>
<dbReference type="GO" id="GO:0004518">
    <property type="term" value="F:nuclease activity"/>
    <property type="evidence" value="ECO:0007669"/>
    <property type="project" value="UniProtKB-KW"/>
</dbReference>
<dbReference type="PANTHER" id="PTHR12395:SF12">
    <property type="entry name" value="DECAPPING NUCLEASE"/>
    <property type="match status" value="1"/>
</dbReference>
<evidence type="ECO:0000256" key="1">
    <source>
        <dbReference type="RuleBase" id="RU367113"/>
    </source>
</evidence>
<dbReference type="AlphaFoldDB" id="A0A1I7TU94"/>
<dbReference type="PANTHER" id="PTHR12395">
    <property type="entry name" value="DOM-3 RELATED"/>
    <property type="match status" value="1"/>
</dbReference>
<keyword evidence="1" id="KW-0378">Hydrolase</keyword>
<keyword evidence="1" id="KW-0694">RNA-binding</keyword>
<dbReference type="GO" id="GO:0005829">
    <property type="term" value="C:cytosol"/>
    <property type="evidence" value="ECO:0007669"/>
    <property type="project" value="TreeGrafter"/>
</dbReference>
<organism evidence="2 3">
    <name type="scientific">Caenorhabditis tropicalis</name>
    <dbReference type="NCBI Taxonomy" id="1561998"/>
    <lineage>
        <taxon>Eukaryota</taxon>
        <taxon>Metazoa</taxon>
        <taxon>Ecdysozoa</taxon>
        <taxon>Nematoda</taxon>
        <taxon>Chromadorea</taxon>
        <taxon>Rhabditida</taxon>
        <taxon>Rhabditina</taxon>
        <taxon>Rhabditomorpha</taxon>
        <taxon>Rhabditoidea</taxon>
        <taxon>Rhabditidae</taxon>
        <taxon>Peloderinae</taxon>
        <taxon>Caenorhabditis</taxon>
    </lineage>
</organism>
<dbReference type="GO" id="GO:0046872">
    <property type="term" value="F:metal ion binding"/>
    <property type="evidence" value="ECO:0007669"/>
    <property type="project" value="UniProtKB-KW"/>
</dbReference>
<dbReference type="Proteomes" id="UP000095282">
    <property type="component" value="Unplaced"/>
</dbReference>
<dbReference type="eggNOG" id="ENOG502RADT">
    <property type="taxonomic scope" value="Eukaryota"/>
</dbReference>
<proteinExistence type="inferred from homology"/>
<keyword evidence="2" id="KW-1185">Reference proteome</keyword>
<dbReference type="GO" id="GO:0034353">
    <property type="term" value="F:mRNA 5'-diphosphatase activity"/>
    <property type="evidence" value="ECO:0007669"/>
    <property type="project" value="TreeGrafter"/>
</dbReference>
<dbReference type="InterPro" id="IPR039039">
    <property type="entry name" value="RAI1-like_fam"/>
</dbReference>
<dbReference type="EC" id="3.6.1.-" evidence="1"/>
<keyword evidence="1" id="KW-0547">Nucleotide-binding</keyword>
<comment type="similarity">
    <text evidence="1">Belongs to the DXO/Dom3Z family.</text>
</comment>